<reference evidence="2" key="1">
    <citation type="submission" date="2023-02" db="EMBL/GenBank/DDBJ databases">
        <title>Actinokineospora globicatena NBRC 15670.</title>
        <authorList>
            <person name="Ichikawa N."/>
            <person name="Sato H."/>
            <person name="Tonouchi N."/>
        </authorList>
    </citation>
    <scope>NUCLEOTIDE SEQUENCE</scope>
    <source>
        <strain evidence="2">NBRC 15670</strain>
    </source>
</reference>
<evidence type="ECO:0000313" key="2">
    <source>
        <dbReference type="EMBL" id="GLW90587.1"/>
    </source>
</evidence>
<dbReference type="RefSeq" id="WP_285608700.1">
    <property type="nucleotide sequence ID" value="NZ_BSSD01000001.1"/>
</dbReference>
<name>A0A9W6V6P3_9PSEU</name>
<keyword evidence="1" id="KW-0812">Transmembrane</keyword>
<keyword evidence="3" id="KW-1185">Reference proteome</keyword>
<evidence type="ECO:0000313" key="3">
    <source>
        <dbReference type="Proteomes" id="UP001165042"/>
    </source>
</evidence>
<accession>A0A9W6V6P3</accession>
<protein>
    <submittedName>
        <fullName evidence="2">Uncharacterized protein</fullName>
    </submittedName>
</protein>
<keyword evidence="1" id="KW-1133">Transmembrane helix</keyword>
<organism evidence="2 3">
    <name type="scientific">Actinokineospora globicatena</name>
    <dbReference type="NCBI Taxonomy" id="103729"/>
    <lineage>
        <taxon>Bacteria</taxon>
        <taxon>Bacillati</taxon>
        <taxon>Actinomycetota</taxon>
        <taxon>Actinomycetes</taxon>
        <taxon>Pseudonocardiales</taxon>
        <taxon>Pseudonocardiaceae</taxon>
        <taxon>Actinokineospora</taxon>
    </lineage>
</organism>
<proteinExistence type="predicted"/>
<evidence type="ECO:0000256" key="1">
    <source>
        <dbReference type="SAM" id="Phobius"/>
    </source>
</evidence>
<keyword evidence="1" id="KW-0472">Membrane</keyword>
<comment type="caution">
    <text evidence="2">The sequence shown here is derived from an EMBL/GenBank/DDBJ whole genome shotgun (WGS) entry which is preliminary data.</text>
</comment>
<feature type="transmembrane region" description="Helical" evidence="1">
    <location>
        <begin position="236"/>
        <end position="259"/>
    </location>
</feature>
<dbReference type="AlphaFoldDB" id="A0A9W6V6P3"/>
<feature type="transmembrane region" description="Helical" evidence="1">
    <location>
        <begin position="209"/>
        <end position="230"/>
    </location>
</feature>
<gene>
    <name evidence="2" type="ORF">Aglo03_14030</name>
</gene>
<dbReference type="Proteomes" id="UP001165042">
    <property type="component" value="Unassembled WGS sequence"/>
</dbReference>
<dbReference type="EMBL" id="BSSD01000001">
    <property type="protein sequence ID" value="GLW90587.1"/>
    <property type="molecule type" value="Genomic_DNA"/>
</dbReference>
<sequence>MAYYFLSGYLQNVIDFLRQDLSEVQDGTDPIYPSPEMSDDPGYLIVHVSPTSIYEVVAQSRSLAAGRPWIGTCPYLFLVHLMTLHNEDLVRRFEHKVRDLIDHLEQVRLLGTAGQVDQRRRDWHNDETFNRFRRFRLDTFEEVHRHRYFNVLRYDTERSIYESVEAVRGIQQREVYWVNVVAELAGMETAVDDLRNARAQRSDARRSRMLAAVAVIGVLQVAFDVLEIVFEKNATRVWWASGFTAAALVAALAIVWPLLRPKSEDKAS</sequence>